<dbReference type="RefSeq" id="WP_141168321.1">
    <property type="nucleotide sequence ID" value="NZ_VHLH01000044.1"/>
</dbReference>
<evidence type="ECO:0000313" key="4">
    <source>
        <dbReference type="Proteomes" id="UP000320314"/>
    </source>
</evidence>
<feature type="domain" description="EamA" evidence="2">
    <location>
        <begin position="17"/>
        <end position="145"/>
    </location>
</feature>
<feature type="transmembrane region" description="Helical" evidence="1">
    <location>
        <begin position="219"/>
        <end position="237"/>
    </location>
</feature>
<dbReference type="Gene3D" id="1.10.3730.20">
    <property type="match status" value="1"/>
</dbReference>
<feature type="transmembrane region" description="Helical" evidence="1">
    <location>
        <begin position="41"/>
        <end position="61"/>
    </location>
</feature>
<proteinExistence type="predicted"/>
<dbReference type="PANTHER" id="PTHR22911:SF137">
    <property type="entry name" value="SOLUTE CARRIER FAMILY 35 MEMBER G2-RELATED"/>
    <property type="match status" value="1"/>
</dbReference>
<dbReference type="EMBL" id="VHLH01000044">
    <property type="protein sequence ID" value="TPW25910.1"/>
    <property type="molecule type" value="Genomic_DNA"/>
</dbReference>
<dbReference type="OrthoDB" id="6105449at2"/>
<protein>
    <submittedName>
        <fullName evidence="3">DMT family transporter</fullName>
    </submittedName>
</protein>
<name>A0A506TWN0_9HYPH</name>
<dbReference type="InterPro" id="IPR037185">
    <property type="entry name" value="EmrE-like"/>
</dbReference>
<feature type="transmembrane region" description="Helical" evidence="1">
    <location>
        <begin position="73"/>
        <end position="91"/>
    </location>
</feature>
<comment type="caution">
    <text evidence="3">The sequence shown here is derived from an EMBL/GenBank/DDBJ whole genome shotgun (WGS) entry which is preliminary data.</text>
</comment>
<feature type="transmembrane region" description="Helical" evidence="1">
    <location>
        <begin position="17"/>
        <end position="35"/>
    </location>
</feature>
<gene>
    <name evidence="3" type="ORF">FJU11_17255</name>
</gene>
<evidence type="ECO:0000313" key="3">
    <source>
        <dbReference type="EMBL" id="TPW25910.1"/>
    </source>
</evidence>
<feature type="transmembrane region" description="Helical" evidence="1">
    <location>
        <begin position="188"/>
        <end position="213"/>
    </location>
</feature>
<dbReference type="PANTHER" id="PTHR22911">
    <property type="entry name" value="ACYL-MALONYL CONDENSING ENZYME-RELATED"/>
    <property type="match status" value="1"/>
</dbReference>
<evidence type="ECO:0000259" key="2">
    <source>
        <dbReference type="Pfam" id="PF00892"/>
    </source>
</evidence>
<dbReference type="Pfam" id="PF00892">
    <property type="entry name" value="EamA"/>
    <property type="match status" value="1"/>
</dbReference>
<keyword evidence="4" id="KW-1185">Reference proteome</keyword>
<feature type="transmembrane region" description="Helical" evidence="1">
    <location>
        <begin position="272"/>
        <end position="289"/>
    </location>
</feature>
<dbReference type="GO" id="GO:0016020">
    <property type="term" value="C:membrane"/>
    <property type="evidence" value="ECO:0007669"/>
    <property type="project" value="InterPro"/>
</dbReference>
<feature type="transmembrane region" description="Helical" evidence="1">
    <location>
        <begin position="131"/>
        <end position="150"/>
    </location>
</feature>
<reference evidence="3 4" key="1">
    <citation type="submission" date="2019-06" db="EMBL/GenBank/DDBJ databases">
        <authorList>
            <person name="Li M."/>
        </authorList>
    </citation>
    <scope>NUCLEOTIDE SEQUENCE [LARGE SCALE GENOMIC DNA]</scope>
    <source>
        <strain evidence="3 4">BGMRC6574</strain>
    </source>
</reference>
<dbReference type="SUPFAM" id="SSF103481">
    <property type="entry name" value="Multidrug resistance efflux transporter EmrE"/>
    <property type="match status" value="2"/>
</dbReference>
<keyword evidence="1" id="KW-1133">Transmembrane helix</keyword>
<dbReference type="AlphaFoldDB" id="A0A506TWN0"/>
<feature type="transmembrane region" description="Helical" evidence="1">
    <location>
        <begin position="156"/>
        <end position="176"/>
    </location>
</feature>
<keyword evidence="1" id="KW-0472">Membrane</keyword>
<feature type="transmembrane region" description="Helical" evidence="1">
    <location>
        <begin position="97"/>
        <end position="122"/>
    </location>
</feature>
<dbReference type="InterPro" id="IPR000620">
    <property type="entry name" value="EamA_dom"/>
</dbReference>
<accession>A0A506TWN0</accession>
<evidence type="ECO:0000256" key="1">
    <source>
        <dbReference type="SAM" id="Phobius"/>
    </source>
</evidence>
<keyword evidence="1" id="KW-0812">Transmembrane</keyword>
<feature type="transmembrane region" description="Helical" evidence="1">
    <location>
        <begin position="244"/>
        <end position="266"/>
    </location>
</feature>
<sequence length="313" mass="32779">MAAIDPSSARTRMPDPALVIVVLASIGFGTVPFFMRGLSDAGLIAPAVVFYRYTFTAILLAPFLRFSGAMRSASLWGFFSGAMVALGWIGYVEALKVLPVSTVGVIYMTYPVFTIAEGWLFFGERPQGRSLVAGGMIVLGAALASTPASVPMDKLPYLLVAFTAPFAFGTGINILARKMFAIPPLSRLACKSLGSVVGLGPLILLSPLAAVVPAGAHDWALIAGIAVITALVPQLLYNIYAPKIGATLTAAAGSIELPTMFVVGAMAFSEPIGPLEAVAGALVIAAILITPRQRPGTPEASGRRRHLFRTRMS</sequence>
<organism evidence="3 4">
    <name type="scientific">Pararhizobium mangrovi</name>
    <dbReference type="NCBI Taxonomy" id="2590452"/>
    <lineage>
        <taxon>Bacteria</taxon>
        <taxon>Pseudomonadati</taxon>
        <taxon>Pseudomonadota</taxon>
        <taxon>Alphaproteobacteria</taxon>
        <taxon>Hyphomicrobiales</taxon>
        <taxon>Rhizobiaceae</taxon>
        <taxon>Rhizobium/Agrobacterium group</taxon>
        <taxon>Pararhizobium</taxon>
    </lineage>
</organism>
<dbReference type="Proteomes" id="UP000320314">
    <property type="component" value="Unassembled WGS sequence"/>
</dbReference>